<comment type="similarity">
    <text evidence="1">Belongs to the sigma-70 factor family. ECF subfamily.</text>
</comment>
<dbReference type="InterPro" id="IPR000792">
    <property type="entry name" value="Tscrpt_reg_LuxR_C"/>
</dbReference>
<dbReference type="Pfam" id="PF04542">
    <property type="entry name" value="Sigma70_r2"/>
    <property type="match status" value="1"/>
</dbReference>
<dbReference type="NCBIfam" id="TIGR02937">
    <property type="entry name" value="sigma70-ECF"/>
    <property type="match status" value="1"/>
</dbReference>
<name>A0ABZ2NHQ6_9BACI</name>
<dbReference type="InterPro" id="IPR036388">
    <property type="entry name" value="WH-like_DNA-bd_sf"/>
</dbReference>
<dbReference type="RefSeq" id="WP_338779648.1">
    <property type="nucleotide sequence ID" value="NZ_CP147407.1"/>
</dbReference>
<proteinExistence type="inferred from homology"/>
<evidence type="ECO:0000313" key="6">
    <source>
        <dbReference type="EMBL" id="WXB97331.1"/>
    </source>
</evidence>
<dbReference type="InterPro" id="IPR007627">
    <property type="entry name" value="RNA_pol_sigma70_r2"/>
</dbReference>
<dbReference type="InterPro" id="IPR013249">
    <property type="entry name" value="RNA_pol_sigma70_r4_t2"/>
</dbReference>
<dbReference type="PANTHER" id="PTHR43133:SF60">
    <property type="entry name" value="RNA POLYMERASE SIGMA FACTOR SIGV"/>
    <property type="match status" value="1"/>
</dbReference>
<keyword evidence="7" id="KW-1185">Reference proteome</keyword>
<dbReference type="Gene3D" id="1.10.10.10">
    <property type="entry name" value="Winged helix-like DNA-binding domain superfamily/Winged helix DNA-binding domain"/>
    <property type="match status" value="1"/>
</dbReference>
<protein>
    <submittedName>
        <fullName evidence="6">Sigma-70 family RNA polymerase sigma factor</fullName>
    </submittedName>
</protein>
<organism evidence="6 7">
    <name type="scientific">Metabacillus sediminis</name>
    <dbReference type="NCBI Taxonomy" id="3117746"/>
    <lineage>
        <taxon>Bacteria</taxon>
        <taxon>Bacillati</taxon>
        <taxon>Bacillota</taxon>
        <taxon>Bacilli</taxon>
        <taxon>Bacillales</taxon>
        <taxon>Bacillaceae</taxon>
        <taxon>Metabacillus</taxon>
    </lineage>
</organism>
<sequence>MNAGKLKETHSLDQEEVLHELMDQYADELSYLAYSYVKNIETAKDLVQNTFVSAYTHLDSFEGNSNMKTWLYRITINKCKDYLKSSAYKRLVLTGAVKENADTGANPAQRFEQKEQATAIRQILEKLPVKYREVIIMMYYQDLTTKEIAEVLKIPEASVRTRLRRAKDKLTPLLQKEALGYE</sequence>
<dbReference type="InterPro" id="IPR013325">
    <property type="entry name" value="RNA_pol_sigma_r2"/>
</dbReference>
<gene>
    <name evidence="6" type="ORF">WCV65_02150</name>
</gene>
<dbReference type="Proteomes" id="UP001377337">
    <property type="component" value="Chromosome"/>
</dbReference>
<evidence type="ECO:0000256" key="3">
    <source>
        <dbReference type="ARBA" id="ARBA00023082"/>
    </source>
</evidence>
<accession>A0ABZ2NHQ6</accession>
<dbReference type="PROSITE" id="PS00622">
    <property type="entry name" value="HTH_LUXR_1"/>
    <property type="match status" value="1"/>
</dbReference>
<dbReference type="CDD" id="cd06171">
    <property type="entry name" value="Sigma70_r4"/>
    <property type="match status" value="1"/>
</dbReference>
<dbReference type="SUPFAM" id="SSF88659">
    <property type="entry name" value="Sigma3 and sigma4 domains of RNA polymerase sigma factors"/>
    <property type="match status" value="1"/>
</dbReference>
<dbReference type="InterPro" id="IPR013324">
    <property type="entry name" value="RNA_pol_sigma_r3/r4-like"/>
</dbReference>
<dbReference type="PANTHER" id="PTHR43133">
    <property type="entry name" value="RNA POLYMERASE ECF-TYPE SIGMA FACTO"/>
    <property type="match status" value="1"/>
</dbReference>
<keyword evidence="2" id="KW-0805">Transcription regulation</keyword>
<feature type="domain" description="HTH luxR-type" evidence="5">
    <location>
        <begin position="142"/>
        <end position="169"/>
    </location>
</feature>
<evidence type="ECO:0000256" key="4">
    <source>
        <dbReference type="ARBA" id="ARBA00023163"/>
    </source>
</evidence>
<evidence type="ECO:0000256" key="2">
    <source>
        <dbReference type="ARBA" id="ARBA00023015"/>
    </source>
</evidence>
<dbReference type="InterPro" id="IPR014284">
    <property type="entry name" value="RNA_pol_sigma-70_dom"/>
</dbReference>
<dbReference type="Pfam" id="PF08281">
    <property type="entry name" value="Sigma70_r4_2"/>
    <property type="match status" value="1"/>
</dbReference>
<evidence type="ECO:0000259" key="5">
    <source>
        <dbReference type="PROSITE" id="PS00622"/>
    </source>
</evidence>
<dbReference type="Gene3D" id="1.10.1740.10">
    <property type="match status" value="1"/>
</dbReference>
<keyword evidence="4" id="KW-0804">Transcription</keyword>
<evidence type="ECO:0000256" key="1">
    <source>
        <dbReference type="ARBA" id="ARBA00010641"/>
    </source>
</evidence>
<reference evidence="6 7" key="1">
    <citation type="submission" date="2024-02" db="EMBL/GenBank/DDBJ databases">
        <title>Seven novel Bacillus-like species.</title>
        <authorList>
            <person name="Liu G."/>
        </authorList>
    </citation>
    <scope>NUCLEOTIDE SEQUENCE [LARGE SCALE GENOMIC DNA]</scope>
    <source>
        <strain evidence="6 7">FJAT-52054</strain>
    </source>
</reference>
<dbReference type="SUPFAM" id="SSF88946">
    <property type="entry name" value="Sigma2 domain of RNA polymerase sigma factors"/>
    <property type="match status" value="1"/>
</dbReference>
<evidence type="ECO:0000313" key="7">
    <source>
        <dbReference type="Proteomes" id="UP001377337"/>
    </source>
</evidence>
<dbReference type="EMBL" id="CP147407">
    <property type="protein sequence ID" value="WXB97331.1"/>
    <property type="molecule type" value="Genomic_DNA"/>
</dbReference>
<dbReference type="InterPro" id="IPR039425">
    <property type="entry name" value="RNA_pol_sigma-70-like"/>
</dbReference>
<keyword evidence="3" id="KW-0731">Sigma factor</keyword>